<sequence>MEENEFKTIFSGYDPQRCHFNKAILLGCAGCSRSQRVLIAEREALSCLSRAGHARCGELLGLLREKAAFALGITQVGQRLPHGKEMKVECGGLQALSVLSGHGHPDDIDAVLQAAIRQYGSLAEIPYGEVVRAVSRYALRKRSGNARPDG</sequence>
<evidence type="ECO:0000313" key="1">
    <source>
        <dbReference type="EMBL" id="AGA33662.1"/>
    </source>
</evidence>
<dbReference type="OrthoDB" id="9792294at2"/>
<dbReference type="HOGENOM" id="CLU_143564_0_0_6"/>
<dbReference type="Proteomes" id="UP000010809">
    <property type="component" value="Chromosome"/>
</dbReference>
<dbReference type="eggNOG" id="ENOG5032QYV">
    <property type="taxonomic scope" value="Bacteria"/>
</dbReference>
<name>L0DXD1_THIND</name>
<protein>
    <submittedName>
        <fullName evidence="1">Uncharacterized protein</fullName>
    </submittedName>
</protein>
<accession>L0DXD1</accession>
<dbReference type="KEGG" id="tni:TVNIR_2001"/>
<dbReference type="EMBL" id="CP003989">
    <property type="protein sequence ID" value="AGA33662.1"/>
    <property type="molecule type" value="Genomic_DNA"/>
</dbReference>
<proteinExistence type="predicted"/>
<dbReference type="STRING" id="1255043.TVNIR_2001"/>
<reference evidence="1" key="1">
    <citation type="submission" date="2015-12" db="EMBL/GenBank/DDBJ databases">
        <authorList>
            <person name="Tikhonova T.V."/>
            <person name="Pavlov A.R."/>
            <person name="Beletsky A.V."/>
            <person name="Mardanov A.V."/>
            <person name="Sorokin D.Y."/>
            <person name="Ravin N.V."/>
            <person name="Popov V.O."/>
        </authorList>
    </citation>
    <scope>NUCLEOTIDE SEQUENCE</scope>
    <source>
        <strain evidence="1">DSM 14787</strain>
    </source>
</reference>
<dbReference type="RefSeq" id="WP_015258789.1">
    <property type="nucleotide sequence ID" value="NC_019902.2"/>
</dbReference>
<dbReference type="AlphaFoldDB" id="L0DXD1"/>
<gene>
    <name evidence="1" type="ordered locus">TVNIR_2001</name>
</gene>
<dbReference type="PATRIC" id="fig|1255043.3.peg.2023"/>
<keyword evidence="2" id="KW-1185">Reference proteome</keyword>
<evidence type="ECO:0000313" key="2">
    <source>
        <dbReference type="Proteomes" id="UP000010809"/>
    </source>
</evidence>
<organism evidence="1 2">
    <name type="scientific">Thioalkalivibrio nitratireducens (strain DSM 14787 / UNIQEM 213 / ALEN2)</name>
    <dbReference type="NCBI Taxonomy" id="1255043"/>
    <lineage>
        <taxon>Bacteria</taxon>
        <taxon>Pseudomonadati</taxon>
        <taxon>Pseudomonadota</taxon>
        <taxon>Gammaproteobacteria</taxon>
        <taxon>Chromatiales</taxon>
        <taxon>Ectothiorhodospiraceae</taxon>
        <taxon>Thioalkalivibrio</taxon>
    </lineage>
</organism>